<name>A0ABD0JHV7_9CAEN</name>
<protein>
    <recommendedName>
        <fullName evidence="3">DEP domain-containing protein</fullName>
    </recommendedName>
</protein>
<reference evidence="4 5" key="1">
    <citation type="journal article" date="2023" name="Sci. Data">
        <title>Genome assembly of the Korean intertidal mud-creeper Batillaria attramentaria.</title>
        <authorList>
            <person name="Patra A.K."/>
            <person name="Ho P.T."/>
            <person name="Jun S."/>
            <person name="Lee S.J."/>
            <person name="Kim Y."/>
            <person name="Won Y.J."/>
        </authorList>
    </citation>
    <scope>NUCLEOTIDE SEQUENCE [LARGE SCALE GENOMIC DNA]</scope>
    <source>
        <strain evidence="4">Wonlab-2016</strain>
    </source>
</reference>
<feature type="non-terminal residue" evidence="4">
    <location>
        <position position="1"/>
    </location>
</feature>
<evidence type="ECO:0000313" key="5">
    <source>
        <dbReference type="Proteomes" id="UP001519460"/>
    </source>
</evidence>
<keyword evidence="2" id="KW-1133">Transmembrane helix</keyword>
<dbReference type="InterPro" id="IPR036388">
    <property type="entry name" value="WH-like_DNA-bd_sf"/>
</dbReference>
<feature type="compositionally biased region" description="Polar residues" evidence="1">
    <location>
        <begin position="466"/>
        <end position="475"/>
    </location>
</feature>
<evidence type="ECO:0000313" key="4">
    <source>
        <dbReference type="EMBL" id="KAK7474300.1"/>
    </source>
</evidence>
<feature type="transmembrane region" description="Helical" evidence="2">
    <location>
        <begin position="179"/>
        <end position="198"/>
    </location>
</feature>
<feature type="compositionally biased region" description="Polar residues" evidence="1">
    <location>
        <begin position="86"/>
        <end position="96"/>
    </location>
</feature>
<dbReference type="InterPro" id="IPR051832">
    <property type="entry name" value="mTOR-Rac_regulators"/>
</dbReference>
<feature type="transmembrane region" description="Helical" evidence="2">
    <location>
        <begin position="149"/>
        <end position="167"/>
    </location>
</feature>
<feature type="compositionally biased region" description="Basic and acidic residues" evidence="1">
    <location>
        <begin position="55"/>
        <end position="69"/>
    </location>
</feature>
<dbReference type="PANTHER" id="PTHR22829:SF5">
    <property type="entry name" value="INTEGRAL MEMBRANE PROTEIN GPR155"/>
    <property type="match status" value="1"/>
</dbReference>
<dbReference type="SMART" id="SM00049">
    <property type="entry name" value="DEP"/>
    <property type="match status" value="1"/>
</dbReference>
<feature type="region of interest" description="Disordered" evidence="1">
    <location>
        <begin position="466"/>
        <end position="498"/>
    </location>
</feature>
<evidence type="ECO:0000256" key="2">
    <source>
        <dbReference type="SAM" id="Phobius"/>
    </source>
</evidence>
<feature type="transmembrane region" description="Helical" evidence="2">
    <location>
        <begin position="14"/>
        <end position="34"/>
    </location>
</feature>
<keyword evidence="2" id="KW-0472">Membrane</keyword>
<dbReference type="PROSITE" id="PS50186">
    <property type="entry name" value="DEP"/>
    <property type="match status" value="1"/>
</dbReference>
<feature type="transmembrane region" description="Helical" evidence="2">
    <location>
        <begin position="218"/>
        <end position="237"/>
    </location>
</feature>
<feature type="non-terminal residue" evidence="4">
    <location>
        <position position="944"/>
    </location>
</feature>
<dbReference type="PANTHER" id="PTHR22829">
    <property type="entry name" value="DEP DOMAIN PROTEIN"/>
    <property type="match status" value="1"/>
</dbReference>
<dbReference type="SUPFAM" id="SSF46785">
    <property type="entry name" value="Winged helix' DNA-binding domain"/>
    <property type="match status" value="1"/>
</dbReference>
<proteinExistence type="predicted"/>
<gene>
    <name evidence="4" type="ORF">BaRGS_00034435</name>
</gene>
<feature type="transmembrane region" description="Helical" evidence="2">
    <location>
        <begin position="249"/>
        <end position="271"/>
    </location>
</feature>
<evidence type="ECO:0000259" key="3">
    <source>
        <dbReference type="PROSITE" id="PS50186"/>
    </source>
</evidence>
<accession>A0ABD0JHV7</accession>
<feature type="domain" description="DEP" evidence="3">
    <location>
        <begin position="727"/>
        <end position="775"/>
    </location>
</feature>
<organism evidence="4 5">
    <name type="scientific">Batillaria attramentaria</name>
    <dbReference type="NCBI Taxonomy" id="370345"/>
    <lineage>
        <taxon>Eukaryota</taxon>
        <taxon>Metazoa</taxon>
        <taxon>Spiralia</taxon>
        <taxon>Lophotrochozoa</taxon>
        <taxon>Mollusca</taxon>
        <taxon>Gastropoda</taxon>
        <taxon>Caenogastropoda</taxon>
        <taxon>Sorbeoconcha</taxon>
        <taxon>Cerithioidea</taxon>
        <taxon>Batillariidae</taxon>
        <taxon>Batillaria</taxon>
    </lineage>
</organism>
<feature type="transmembrane region" description="Helical" evidence="2">
    <location>
        <begin position="424"/>
        <end position="448"/>
    </location>
</feature>
<dbReference type="AlphaFoldDB" id="A0ABD0JHV7"/>
<evidence type="ECO:0000256" key="1">
    <source>
        <dbReference type="SAM" id="MobiDB-lite"/>
    </source>
</evidence>
<dbReference type="InterPro" id="IPR036390">
    <property type="entry name" value="WH_DNA-bd_sf"/>
</dbReference>
<feature type="compositionally biased region" description="Low complexity" evidence="1">
    <location>
        <begin position="477"/>
        <end position="490"/>
    </location>
</feature>
<feature type="transmembrane region" description="Helical" evidence="2">
    <location>
        <begin position="118"/>
        <end position="137"/>
    </location>
</feature>
<sequence length="944" mass="103880">QALYQSTNPEYLNYIYLISPISLLLLNPIGFTLMEIHRHRSRHALTSTDPTHSAEGSRDSGAEHGEGDKAVTGNGHKPSRTHQDSTRSNGSLTGNMAQGGGSVAPPTMGKAALQVAKGVLLNPIVFMTAIGIAGNFIFHQKVPSILDDILEVLGNAFSASALFYLGLSMVGKVQSQVGMAMVVPVLLIFAKSLLLPLVTWEVVGWLQLNTNVSQSLSMYGFLYGTFPSAPSVILYATHYGMAQDTVATGMVAGTFLSAPLMFVSAKMMTVIVGSETDYRALLFNTSFDASIIGIVCSVWVLGILVLSGRWRRVPHRFTICLLLSQLLACIGMVAYREKSGPADWRHYAQFVTLLVGVFASRCWTAALALALCLLHVRSLCFVLKSQVWLLFLGFGLPVLLTGLLFLVGAQHISDKIDPSFHYGFLQTVFSAIVLAVSLLVTLVSIVLWQRNVRHASADTRYTPITTKSSQATPSLEGSIQQSQGSPISPGTRGDITASSPQRANYQACAAAALSNCSEISIEDIVPFSVANDDSKSVLSDGSCTEDHGLVGSGGSVPMDERTCLLGNCNTQERLACRQRLRRYAADVQSLSDTPQDEGGGGPREALQEEYQSTHHLLLLLLLSVSMFVGLFLCLWKIFNHQVSGIYVEIEFLDSVFNYGQAFLVFIVFGFDTRLVFSPVMRRLRRWLYGAELVHLPKPWELDEQTQTTCRQFLNFHAHTCKAQICSDRRFRFRRYENVFTGAELCEWLMGAGLAGDQAEAVAYGRRLLLGRVIAHCFSHEDFLTHVDIQLVWLSRGHTAGVAVTWTYSWCGCHVDIQLVWLSRGHTAGVAVTWTYSWCGCHVDIQLVWLSRGHTAGVAVTWTYSWCGCHVDIQLVWLSRGHTAGVAVTWTYSWCGCHVDIQLRQWVTSADYTMVHIPGVQLLIFISLMMPGTPLNLNFCYPSDP</sequence>
<feature type="transmembrane region" description="Helical" evidence="2">
    <location>
        <begin position="291"/>
        <end position="310"/>
    </location>
</feature>
<dbReference type="EMBL" id="JACVVK020000440">
    <property type="protein sequence ID" value="KAK7474300.1"/>
    <property type="molecule type" value="Genomic_DNA"/>
</dbReference>
<dbReference type="InterPro" id="IPR000591">
    <property type="entry name" value="DEP_dom"/>
</dbReference>
<feature type="transmembrane region" description="Helical" evidence="2">
    <location>
        <begin position="658"/>
        <end position="676"/>
    </location>
</feature>
<feature type="transmembrane region" description="Helical" evidence="2">
    <location>
        <begin position="616"/>
        <end position="638"/>
    </location>
</feature>
<dbReference type="Proteomes" id="UP001519460">
    <property type="component" value="Unassembled WGS sequence"/>
</dbReference>
<feature type="region of interest" description="Disordered" evidence="1">
    <location>
        <begin position="43"/>
        <end position="103"/>
    </location>
</feature>
<keyword evidence="2" id="KW-0812">Transmembrane</keyword>
<feature type="transmembrane region" description="Helical" evidence="2">
    <location>
        <begin position="317"/>
        <end position="335"/>
    </location>
</feature>
<keyword evidence="5" id="KW-1185">Reference proteome</keyword>
<dbReference type="Gene3D" id="1.10.10.10">
    <property type="entry name" value="Winged helix-like DNA-binding domain superfamily/Winged helix DNA-binding domain"/>
    <property type="match status" value="1"/>
</dbReference>
<feature type="transmembrane region" description="Helical" evidence="2">
    <location>
        <begin position="388"/>
        <end position="412"/>
    </location>
</feature>
<comment type="caution">
    <text evidence="4">The sequence shown here is derived from an EMBL/GenBank/DDBJ whole genome shotgun (WGS) entry which is preliminary data.</text>
</comment>
<feature type="transmembrane region" description="Helical" evidence="2">
    <location>
        <begin position="347"/>
        <end position="376"/>
    </location>
</feature>
<dbReference type="Pfam" id="PF00610">
    <property type="entry name" value="DEP"/>
    <property type="match status" value="1"/>
</dbReference>